<organism evidence="1 2">
    <name type="scientific">Peribacillus castrilensis</name>
    <dbReference type="NCBI Taxonomy" id="2897690"/>
    <lineage>
        <taxon>Bacteria</taxon>
        <taxon>Bacillati</taxon>
        <taxon>Bacillota</taxon>
        <taxon>Bacilli</taxon>
        <taxon>Bacillales</taxon>
        <taxon>Bacillaceae</taxon>
        <taxon>Peribacillus</taxon>
    </lineage>
</organism>
<gene>
    <name evidence="1" type="ORF">P4706_27855</name>
</gene>
<evidence type="ECO:0008006" key="3">
    <source>
        <dbReference type="Google" id="ProtNLM"/>
    </source>
</evidence>
<sequence length="146" mass="16495">MSVVNLYNGIYKVLANDKTVLSYLGIGATATPLEKAKRIQKRHKPQNLVENMPIITFYAPPGTRSRENLLVYSTNFIFDIYTNDNVDLAQKLGGRLVQIFDGEINPMMGIETYESLLVTMHETATDMANTYCFTVVVEFSFSLEKL</sequence>
<comment type="caution">
    <text evidence="1">The sequence shown here is derived from an EMBL/GenBank/DDBJ whole genome shotgun (WGS) entry which is preliminary data.</text>
</comment>
<proteinExistence type="predicted"/>
<accession>A0AAW9NL17</accession>
<protein>
    <recommendedName>
        <fullName evidence="3">DUF3168 domain-containing protein</fullName>
    </recommendedName>
</protein>
<keyword evidence="2" id="KW-1185">Reference proteome</keyword>
<evidence type="ECO:0000313" key="2">
    <source>
        <dbReference type="Proteomes" id="UP001307168"/>
    </source>
</evidence>
<dbReference type="EMBL" id="JARNBH010000042">
    <property type="protein sequence ID" value="MEC0276808.1"/>
    <property type="molecule type" value="Genomic_DNA"/>
</dbReference>
<dbReference type="AlphaFoldDB" id="A0AAW9NL17"/>
<reference evidence="1 2" key="1">
    <citation type="submission" date="2023-03" db="EMBL/GenBank/DDBJ databases">
        <title>Bacillus Genome Sequencing.</title>
        <authorList>
            <person name="Dunlap C."/>
        </authorList>
    </citation>
    <scope>NUCLEOTIDE SEQUENCE [LARGE SCALE GENOMIC DNA]</scope>
    <source>
        <strain evidence="1 2">B-41290</strain>
    </source>
</reference>
<evidence type="ECO:0000313" key="1">
    <source>
        <dbReference type="EMBL" id="MEC0276808.1"/>
    </source>
</evidence>
<dbReference type="RefSeq" id="WP_367408349.1">
    <property type="nucleotide sequence ID" value="NZ_JARNBH010000042.1"/>
</dbReference>
<dbReference type="Proteomes" id="UP001307168">
    <property type="component" value="Unassembled WGS sequence"/>
</dbReference>
<name>A0AAW9NL17_9BACI</name>